<dbReference type="NCBIfam" id="TIGR03661">
    <property type="entry name" value="T1SS_VCA0849"/>
    <property type="match status" value="1"/>
</dbReference>
<feature type="compositionally biased region" description="Low complexity" evidence="5">
    <location>
        <begin position="2752"/>
        <end position="2765"/>
    </location>
</feature>
<feature type="compositionally biased region" description="Low complexity" evidence="5">
    <location>
        <begin position="2619"/>
        <end position="2636"/>
    </location>
</feature>
<keyword evidence="4" id="KW-0813">Transport</keyword>
<feature type="region of interest" description="Disordered" evidence="5">
    <location>
        <begin position="2877"/>
        <end position="2907"/>
    </location>
</feature>
<accession>A0ABM7DNV3</accession>
<keyword evidence="1" id="KW-0732">Signal</keyword>
<feature type="region of interest" description="Disordered" evidence="5">
    <location>
        <begin position="3135"/>
        <end position="3165"/>
    </location>
</feature>
<feature type="compositionally biased region" description="Low complexity" evidence="5">
    <location>
        <begin position="3908"/>
        <end position="3926"/>
    </location>
</feature>
<dbReference type="PROSITE" id="PS00018">
    <property type="entry name" value="EF_HAND_1"/>
    <property type="match status" value="1"/>
</dbReference>
<feature type="compositionally biased region" description="Polar residues" evidence="5">
    <location>
        <begin position="567"/>
        <end position="581"/>
    </location>
</feature>
<dbReference type="InterPro" id="IPR040853">
    <property type="entry name" value="RapA2_cadherin-like"/>
</dbReference>
<gene>
    <name evidence="7" type="ORF">STH12_02135</name>
</gene>
<feature type="compositionally biased region" description="Low complexity" evidence="5">
    <location>
        <begin position="3264"/>
        <end position="3281"/>
    </location>
</feature>
<keyword evidence="8" id="KW-1185">Reference proteome</keyword>
<name>A0ABM7DNV3_9GAMM</name>
<dbReference type="Gene3D" id="2.60.40.1200">
    <property type="match status" value="4"/>
</dbReference>
<dbReference type="InterPro" id="IPR019960">
    <property type="entry name" value="T1SS_VCA0849"/>
</dbReference>
<proteinExistence type="predicted"/>
<evidence type="ECO:0000256" key="3">
    <source>
        <dbReference type="ARBA" id="ARBA00022837"/>
    </source>
</evidence>
<feature type="region of interest" description="Disordered" evidence="5">
    <location>
        <begin position="841"/>
        <end position="869"/>
    </location>
</feature>
<dbReference type="SMART" id="SM00237">
    <property type="entry name" value="Calx_beta"/>
    <property type="match status" value="9"/>
</dbReference>
<dbReference type="InterPro" id="IPR018247">
    <property type="entry name" value="EF_Hand_1_Ca_BS"/>
</dbReference>
<dbReference type="Pfam" id="PF03160">
    <property type="entry name" value="Calx-beta"/>
    <property type="match status" value="26"/>
</dbReference>
<dbReference type="InterPro" id="IPR051171">
    <property type="entry name" value="CaCA"/>
</dbReference>
<dbReference type="Gene3D" id="2.60.40.10">
    <property type="entry name" value="Immunoglobulins"/>
    <property type="match status" value="4"/>
</dbReference>
<feature type="region of interest" description="Disordered" evidence="5">
    <location>
        <begin position="3908"/>
        <end position="3939"/>
    </location>
</feature>
<feature type="region of interest" description="Disordered" evidence="5">
    <location>
        <begin position="2490"/>
        <end position="2520"/>
    </location>
</feature>
<dbReference type="PANTHER" id="PTHR11878:SF65">
    <property type="entry name" value="NA_CA-EXCHANGE PROTEIN, ISOFORM G"/>
    <property type="match status" value="1"/>
</dbReference>
<keyword evidence="4" id="KW-0406">Ion transport</keyword>
<dbReference type="InterPro" id="IPR011049">
    <property type="entry name" value="Serralysin-like_metalloprot_C"/>
</dbReference>
<feature type="region of interest" description="Disordered" evidence="5">
    <location>
        <begin position="97"/>
        <end position="118"/>
    </location>
</feature>
<feature type="region of interest" description="Disordered" evidence="5">
    <location>
        <begin position="5277"/>
        <end position="5296"/>
    </location>
</feature>
<feature type="domain" description="Calx-beta" evidence="6">
    <location>
        <begin position="1011"/>
        <end position="1107"/>
    </location>
</feature>
<feature type="compositionally biased region" description="Low complexity" evidence="5">
    <location>
        <begin position="2361"/>
        <end position="2378"/>
    </location>
</feature>
<feature type="compositionally biased region" description="Low complexity" evidence="5">
    <location>
        <begin position="3397"/>
        <end position="3410"/>
    </location>
</feature>
<dbReference type="InterPro" id="IPR038081">
    <property type="entry name" value="CalX-like_sf"/>
</dbReference>
<dbReference type="SUPFAM" id="SSF51120">
    <property type="entry name" value="beta-Roll"/>
    <property type="match status" value="1"/>
</dbReference>
<evidence type="ECO:0000256" key="1">
    <source>
        <dbReference type="ARBA" id="ARBA00022729"/>
    </source>
</evidence>
<dbReference type="InterPro" id="IPR044016">
    <property type="entry name" value="Big_13"/>
</dbReference>
<feature type="compositionally biased region" description="Low complexity" evidence="5">
    <location>
        <begin position="3005"/>
        <end position="3023"/>
    </location>
</feature>
<evidence type="ECO:0000259" key="6">
    <source>
        <dbReference type="SMART" id="SM00237"/>
    </source>
</evidence>
<feature type="region of interest" description="Disordered" evidence="5">
    <location>
        <begin position="3397"/>
        <end position="3422"/>
    </location>
</feature>
<dbReference type="NCBIfam" id="NF033510">
    <property type="entry name" value="Ca_tandemer"/>
    <property type="match status" value="3"/>
</dbReference>
<evidence type="ECO:0000256" key="5">
    <source>
        <dbReference type="SAM" id="MobiDB-lite"/>
    </source>
</evidence>
<feature type="region of interest" description="Disordered" evidence="5">
    <location>
        <begin position="2752"/>
        <end position="2777"/>
    </location>
</feature>
<dbReference type="InterPro" id="IPR013783">
    <property type="entry name" value="Ig-like_fold"/>
</dbReference>
<reference evidence="8" key="1">
    <citation type="submission" date="2017-03" db="EMBL/GenBank/DDBJ databases">
        <title>Full genome sequence of a non-lethal Shewanella isolate that potentiates virulence of Vibio parahaemolyticus causing acute hepatopancreatic necrosis disease (AHPND) in shrimp.</title>
        <authorList>
            <person name="Prachumwat A."/>
            <person name="Sritunyalucksana K."/>
        </authorList>
    </citation>
    <scope>NUCLEOTIDE SEQUENCE [LARGE SCALE GENOMIC DNA]</scope>
    <source>
        <strain evidence="8">TH2012</strain>
    </source>
</reference>
<feature type="domain" description="Calx-beta" evidence="6">
    <location>
        <begin position="1575"/>
        <end position="1671"/>
    </location>
</feature>
<feature type="domain" description="Calx-beta" evidence="6">
    <location>
        <begin position="2267"/>
        <end position="2359"/>
    </location>
</feature>
<feature type="region of interest" description="Disordered" evidence="5">
    <location>
        <begin position="2361"/>
        <end position="2392"/>
    </location>
</feature>
<feature type="compositionally biased region" description="Low complexity" evidence="5">
    <location>
        <begin position="2490"/>
        <end position="2507"/>
    </location>
</feature>
<dbReference type="InterPro" id="IPR003644">
    <property type="entry name" value="Calx_beta"/>
</dbReference>
<feature type="domain" description="Calx-beta" evidence="6">
    <location>
        <begin position="730"/>
        <end position="828"/>
    </location>
</feature>
<feature type="region of interest" description="Disordered" evidence="5">
    <location>
        <begin position="534"/>
        <end position="581"/>
    </location>
</feature>
<evidence type="ECO:0000313" key="7">
    <source>
        <dbReference type="EMBL" id="AZQ11222.1"/>
    </source>
</evidence>
<feature type="compositionally biased region" description="Low complexity" evidence="5">
    <location>
        <begin position="659"/>
        <end position="677"/>
    </location>
</feature>
<feature type="region of interest" description="Disordered" evidence="5">
    <location>
        <begin position="3264"/>
        <end position="3294"/>
    </location>
</feature>
<feature type="region of interest" description="Disordered" evidence="5">
    <location>
        <begin position="3780"/>
        <end position="3810"/>
    </location>
</feature>
<feature type="compositionally biased region" description="Low complexity" evidence="5">
    <location>
        <begin position="3650"/>
        <end position="3668"/>
    </location>
</feature>
<feature type="compositionally biased region" description="Low complexity" evidence="5">
    <location>
        <begin position="3780"/>
        <end position="3797"/>
    </location>
</feature>
<dbReference type="Pfam" id="PF17803">
    <property type="entry name" value="Cadherin_4"/>
    <property type="match status" value="1"/>
</dbReference>
<feature type="compositionally biased region" description="Low complexity" evidence="5">
    <location>
        <begin position="3135"/>
        <end position="3152"/>
    </location>
</feature>
<feature type="compositionally biased region" description="Low complexity" evidence="5">
    <location>
        <begin position="2877"/>
        <end position="2894"/>
    </location>
</feature>
<feature type="region of interest" description="Disordered" evidence="5">
    <location>
        <begin position="3522"/>
        <end position="3552"/>
    </location>
</feature>
<feature type="region of interest" description="Disordered" evidence="5">
    <location>
        <begin position="3005"/>
        <end position="3036"/>
    </location>
</feature>
<evidence type="ECO:0000256" key="2">
    <source>
        <dbReference type="ARBA" id="ARBA00022737"/>
    </source>
</evidence>
<sequence>MGLFVMQKTGLLKFVDGQIKMDADGAAKAVSVGDTIPEGAVLLIADNTRFEMVLNDGSLLVGADAESQGVMTLIEEEAVDPNTLSEIKTLQEQIRAGDDPTEDLPDTAAGNAPANQGDSGYVSLARTGSETLAAAGFDTTGEAPGAVAAVVEPQLPGDYATAALNDEVTVEEGAVASGNVLSNDVDIDSSLSVATFEVEGSTYTAGTSVVLAGGVLIINADGSFTFTPNEDWNGTVPVITYTTNTGATATLTINVTPVDDPTTAVNDVVTVAEDTVATGNVLDNDSDIDSELSVVSFEVEGNNYGAGSSVELTGGVLIINADGSYSFTPNADWNGTVPVITYTTNTGATATLTINITPVEDGAPIVVINTDANNDGFISNEELGGATTVNVTIDITPTGAIAGDTLTVNGVDIVLTQEDIDNGFVNMDLPSPGEGETITVVATVTDQAGNESPQGSDAALLDTTPPVITVDAPDNSNDTTPTITGTTDAEPGSTVTIIITDSEGGTQTLTTTVNEDGTYAVDVTDPLPEGGYTADASVTDPAGNTATDSDDGSVDITPPVITVDAPDNTNDTTPVITGTTDATPGSTVTIIITDSEGGTQTLTTTVNEDGTYEVEVTDPLPGGNYTADASVTDAAGNTATDTDDGSVDATAPTIIVEAPDNTTDDTPTITGTTDADPGSTVTIVITDSEGGTQTLTTTVNEDGTYSVDVAEPLPEGGYTADASVTDTAGNTGTDSDDGDVVYPEVIISANQTDVSEGDSASFTVSLDQAATEDVTVSFSYSGTAADGSDFTGVVSVVIPAGQTSVTVDIATIDDTIYEGSEDFTISISGVSGGNATIGANSSASTNIVDDGTGPGPNPNDDRPTLSVTDAGEVSEGSDAIFTVGLSNPTEAPLTINLGLNLGSAEATDLGTMTVTYVDGNGQTQTLTVAANGDVTVPAGVTSLTVTVATTQDSVYEGDETFSLQVTESGGITTNGATGVSGDATIVDDGSVTPPGGGTADDDRPTLSVTDAGEVSEGSDAVFTVGLSNPTEAPLTINLGLNLGSAEATDLGTMTVTYVDGNGQTQTLAVDSSGNVTIPAGVTSLTVTVATTQDSVYEGDETFSLQVTESGGITTNGTAGVTGDATIVDDGSVTPPGGGMADDDRPTLSVTDAGEVSEGSDAIFTVGLSNPTEAPLTINLGLNLGSAEASDLGTMTVTYVDGNGQTQTLTVAANGDVTVPAGVTSLTVTVATTQDSVYEGDETFSLQVTETGGITTNGATGVSGDATIVDDGSVTPPGGGTADDDRPTLSVTDAGEVSEGSDAVFTVGLSNPTEAPLTINLGLNLGTAEATDIGTMSVTYVDGNGQTQTLTVAANGDVTVPAGVTSLTVTVATTQDSVYEGDETFSLQVTEAGGITTNGATGVTGDATIVDDGSVTPPGGGTADDDRPTLSVTDAGEVSEGSDAVFTVGLSNPTEAPLTINLGLNLGSAEASDLGTMTVTYVDGNGQTQTLAVDSSGNVTIPAGVTSLTVTVATTQDSVYEGDETFSLQVTEAGGITTNGATGVSGDATIVDDGSVTPPGGGMADDDRPTLSVADAGEVSEGSDAIFTVGLSNPTEAPLTINLGLNLGSAEATDLGTMTVTYVDGNGQTQTLAVDGSGNVTIPAGVTSLTVTVATTQDSVYEGDETFSLQVTEAGGITTNGATGVSGDATIVDDGSVTPPGGGMADDDRPTLSVADAGEVSEGSDAIFTVGLSNPTEAPLTINLGLNLGSAEASDLGSMSVTYVDGNGQTQTLTVAANGDVTVPAGVTSLTVTVATTQDSVYEGDETFSLQVTESGGITTNGATGVSGDATIVDDGSVTPPGGGTADDDRPTLSVTDAGEVSEGSDAVFTVGLSNPTEAPLTINLGLNLGTAEASDIGSMSVTYVDGNGQTQTLAVDGSGNVTIPAGVTSLTVTVATIQDSVYEGDETFSLQVTEAGGITTNGATGVSGDATIVDDGSVTPPGGGTADDDRPTLSVTDAGEVSEGSDAVFTVGLSNPTEAPLTINLGLNLGTAEATDLGTMTVTYVDGNGQTQTLAVDGSGNVTIPAGVTSLTVTVATTQDSVYEGDETFSLQVTEAGGITTNGATGVSGDATIVDDGSVTPPGGGTADDDRPTLSVTDAGEVSEGSDAVFTVGLSNPTEAPLTINLGLNLGSAEATDIGTMSVSYVDGNGQIQTLAVDGSGNVTIPAGVTSLTVTVATTQDSVYEGDETFSLQVTEAGGITTNGATGVSGDATIVDSLAQPGVSISDAGTINEGDIAAFTVTLNAVSEADTEVKLTLNAGDTDAADMGNLEYFDGSTWQAVPADGIVTIPAGSTSLQLRVQTTDDSVYEGAENFSVTVTGQTGVTGTDTGTATIVDDGSGPGPNPDDDRPSVTISDAGSVNEGSIASFTVSLSAAAATDTEVKLTLNAGDTDAADMGNLEYFDGTTWLAVPADGIVTIAAGSTSLQLRVQTTDDSVYEGAENFSVTVTGQTGVTGTDTGTATIVDDGSGPGPNPDDDRPSVTISDAGSVNEGSIASFTVSLSAAAATDTEVKLTLNAGDTDAADMGNLEYFDGTTWLAVPADGIVTIPAGSTSLQLRVQTTDDSVYEGAENFSVTVTGQTGVTGTDTGTATIVDDGSGPGPNPDDDRPSVTISDAGSVNEGSIASFTVSLSAAAATDTEVKLTLNAGDTDAADMGNLEYFDGTTWLAVPADGIVTIAAGSTSLQLRVQTTDDSVYEGAENFSVTVTGQTGVTGTDTGTATIVDDGSGPGPNPDDDRPSVTISDAGSVNEGSIASFTVSLSAAAATDTEVKLTLNAGDTDAADMGNLEYFDGTTWQAVPANGIVTIPAGSTSLQLRVQTTDDSVYEGAENFSVTVTGQTGVTGTDTGTATIVDDGSGPGPNPDDDRPSVTISDAGSVNEGSIASFTVSLSAAAATDTEVKLTLNAGDTDAADMGNLEYFDGTTWLAVPADGIVTIAAGSTSLQLRVQTTDDSVYEGAENFSVTVTGQTGVTGTDTGTATIVDDGSGPGPNPDDDRPSVTISDAGSVNEGSIASFTVSLSAAAATDTEVKLTLNAGDTDAADMGNLEYFDGTNWLAVPADGIVTIPAGSTSLQLRVQTTDDSVYEGAENFSVTVTGQTGVTGTDTGTATIVDDGSGPGPNPDDDRPSVTISDAGSVNEGSIASFTVSLSAAAATDTEVKLTLNAGDTDAADMGNLEYFDGTTWLAVPADGIVTIPAGSTSLQLRVQTTDDSVYEGAENFSVTVTGQTGVTGTDTGTATIVDDGSGPGPNPDDDRPSVTISDAGSVNEGSIASFTVSLSAAAATDTEVKLTLNAGDTDAADMGNLEYFDGTTWLAVPADGIVTIAAGSTSLQLRVQTTDDSVYEGAENFSVTVTGQTGVTGTDTGTATIVDDGSGPGPNPDDDRPSVTISDAGSVNEGSIASFTVSLSAAAATDTEVKLTLNAGDTDAADMGNLEYFDGTTWQAVPANGIVTIPAGSTSLQLRVQTTDDSVYEGAENFSVTVTGQTGVTGTDTGTATIVDDGSGPGPNPDDDRPSVTISDAGSVNEGSIASFTVSLSAAAATDTEVKLTLNAGDTDAADMGNLEYFDGTTWLAVPADGIVTIAAGSTSLQLRVQTTDDSVYEGAENFSVTVTGQTGVTGTDTGTATIVDDGSGPGPNPDDDRPSVTISDAGSVNEGSIASFTVSLSAAAATDTEVKLTLNAGDTDAADMGNLEYFDGTNWLAVPADGIVTIPAGSTSLQLRVQTTDDSVYEGAENFSVTVTGQTGVTGTDTGTATIVDDGSGPGPNPDDDRPSVTISDAGSVNEGSIASFTVSLSAAAATDTEVKLTLNAGDTDAADMGNLEYFDGTTWLAVPADGIVTIAAGSTSLQLRVQTTDDSVYEGAENFSVTVTGQTGVTGTDTGTATIVDDGSGPGPNPDDDRPSVTISDAGSVNEGSIASFTVSLSAAAATDTEVKLTLNAGDTDAADMGNLEYFDGTTWLAVPADGIVTIPAGSTSLQLRVQTTDDSVYEGAENFSVTVTGQTGVTGTDTGSATIVDTADLPVVNSVVGNTVVEGQSNTFVVTLSNASTTATSVTLALSSDSATVGTDTGTTYMVSFDNGATYTAVIGSTVTVPAGASSFLVQVATLDDTIFEGSEQYRLSATANGTGASGIATITDNDSAPVVGSIVGNTVVEGDVNTFTVTTGNTSTTDTVLNLTLANGTAVKGADYTGNQVTVVINGVSQTVSVAANGSFSVTLPAGQNSFQVLVQTKQDSAAEPTETYTLSSGSVTGTATIIDNDIHGGGSVNLALQDADTKGSNQDTATQSLSFTASGAADVTGFSFGSTAGITVSGLNGNFVWTQDAATGNLIGSIGGVQMVILSLSGSGIGAGETGSVSVTATLLDDLQHQSSPNADEVVVSGIQVVATDSLGSTATGTVAITVTDDNNQANDDNGSVSIIQDSFLVSGIVADWKVPTGGSNIDRFDGTSNPNGGGLDNDSGLDQLRWGNPTSTYKSGYGFIDNDAALSGSLGLNEDIVLGTFTHYNWPTAAGTAITAASMDVTFSVTDSYGVVTPVTLTVDFAHDETTNNPNDPEASKDIVTVSQTSVTFNYEGAFYTLQVIGFRDPVTGQVVTEIRTAENAASSYELVVRVVAGDGYELPSTSGNVLTNDVIGADDTITLIGVQAGDHKADGVSGNVGTQIVGQYGVLTLYSDGSYDYQVTVNNSDIPQGAVDTFTYTVLDGDGDESSALLNIDLNKVDFQQVKANLDTKTGLEDGGPIEGNVLDNDGDNNTDVVSFKVAGDSSEYAPGARLQLAEGELTLNADGSYIFKPAADWNGTVPSVTYTTNTGASAALIIQVTPVDDASVLAPDSKTINEDQTATGNVLTNDTDVDNTLSVTSFQVAGSNTVYTAGSTAHVLADGVLTLNSNGNYSFVPNNNWNGTVPEITYTTNTGSTSTLNITVNAVADAPVLTVGNYTSVAAINFEDVSFNGPWDGVVANEISGLNTIGTWYTSNANGQIEVGYEKTYLGGTSTNKVMEIEFHNGDKTLYTDMSLEAGRFYELGFDIAARNTTSSGLTVKLVPLDANGQPLLAEAITLYDYNPTSTAWLLDQKVTLPVNATGNYRLLFEADNADSVGAILDNLSFSAVDNYGYKDDFIKLGNIGSSLVDADNSESLSVQLQGLPVGAVLKDANGNQVTVDANGSVDITDWDKSSLQIKVTTQGNYTATVVATSVESSNQDTAQSSVDFQITVLGANPVMGDIGLKSLQLNQMQDNSLLAARSLMSESSTEPLQGSEPAHADAEKAAQLAFGAPEVADTPEASTVQQSTASGEFTVAKEVADALDDSQPLAPDNAMLVNSSAPQDAAQNGDPGQASNGDSGLVDGSLLIQDGSTIVGLGDEVFHGTDGADTFVWKAGDTGTDHIIDFDLANDKLDLSDLLQNEEHHSLEDYLSFDIVDGSTTIAIDANLDGKVDQRIVLDGVDLAEQYGLDVNDESGIINGLIGNGDGPLIVDTDAGDFQPVGRMLSLEDENKGDILP</sequence>
<keyword evidence="2" id="KW-0677">Repeat</keyword>
<feature type="region of interest" description="Disordered" evidence="5">
    <location>
        <begin position="5355"/>
        <end position="5376"/>
    </location>
</feature>
<feature type="domain" description="Calx-beta" evidence="6">
    <location>
        <begin position="1998"/>
        <end position="2094"/>
    </location>
</feature>
<feature type="region of interest" description="Disordered" evidence="5">
    <location>
        <begin position="635"/>
        <end position="679"/>
    </location>
</feature>
<evidence type="ECO:0000313" key="8">
    <source>
        <dbReference type="Proteomes" id="UP000278437"/>
    </source>
</evidence>
<dbReference type="Pfam" id="PF17963">
    <property type="entry name" value="Big_9"/>
    <property type="match status" value="2"/>
</dbReference>
<dbReference type="Gene3D" id="2.60.40.2030">
    <property type="match status" value="27"/>
</dbReference>
<feature type="region of interest" description="Disordered" evidence="5">
    <location>
        <begin position="2619"/>
        <end position="2649"/>
    </location>
</feature>
<protein>
    <submittedName>
        <fullName evidence="7">Calx-beta domain protein</fullName>
    </submittedName>
</protein>
<feature type="domain" description="Calx-beta" evidence="6">
    <location>
        <begin position="2784"/>
        <end position="2875"/>
    </location>
</feature>
<evidence type="ECO:0000256" key="4">
    <source>
        <dbReference type="ARBA" id="ARBA00023065"/>
    </source>
</evidence>
<feature type="domain" description="Calx-beta" evidence="6">
    <location>
        <begin position="2139"/>
        <end position="2235"/>
    </location>
</feature>
<feature type="domain" description="Calx-beta" evidence="6">
    <location>
        <begin position="1857"/>
        <end position="1953"/>
    </location>
</feature>
<dbReference type="Pfam" id="PF19077">
    <property type="entry name" value="Big_13"/>
    <property type="match status" value="3"/>
</dbReference>
<dbReference type="EMBL" id="CP020373">
    <property type="protein sequence ID" value="AZQ11222.1"/>
    <property type="molecule type" value="Genomic_DNA"/>
</dbReference>
<keyword evidence="3" id="KW-0106">Calcium</keyword>
<dbReference type="InterPro" id="IPR041339">
    <property type="entry name" value="Ig-like_bac"/>
</dbReference>
<feature type="domain" description="Calx-beta" evidence="6">
    <location>
        <begin position="3429"/>
        <end position="3520"/>
    </location>
</feature>
<feature type="region of interest" description="Disordered" evidence="5">
    <location>
        <begin position="3650"/>
        <end position="3681"/>
    </location>
</feature>
<dbReference type="Proteomes" id="UP000278437">
    <property type="component" value="Chromosome"/>
</dbReference>
<feature type="region of interest" description="Disordered" evidence="5">
    <location>
        <begin position="468"/>
        <end position="490"/>
    </location>
</feature>
<dbReference type="Pfam" id="PF18200">
    <property type="entry name" value="Big_11"/>
    <property type="match status" value="2"/>
</dbReference>
<dbReference type="PANTHER" id="PTHR11878">
    <property type="entry name" value="SODIUM/CALCIUM EXCHANGER"/>
    <property type="match status" value="1"/>
</dbReference>
<organism evidence="7 8">
    <name type="scientific">Shewanella khirikhana</name>
    <dbReference type="NCBI Taxonomy" id="1965282"/>
    <lineage>
        <taxon>Bacteria</taxon>
        <taxon>Pseudomonadati</taxon>
        <taxon>Pseudomonadota</taxon>
        <taxon>Gammaproteobacteria</taxon>
        <taxon>Alteromonadales</taxon>
        <taxon>Shewanellaceae</taxon>
        <taxon>Shewanella</taxon>
    </lineage>
</organism>
<feature type="compositionally biased region" description="Low complexity" evidence="5">
    <location>
        <begin position="3522"/>
        <end position="3539"/>
    </location>
</feature>
<dbReference type="SUPFAM" id="SSF141072">
    <property type="entry name" value="CalX-like"/>
    <property type="match status" value="27"/>
</dbReference>